<dbReference type="GO" id="GO:0008360">
    <property type="term" value="P:regulation of cell shape"/>
    <property type="evidence" value="ECO:0007669"/>
    <property type="project" value="UniProtKB-KW"/>
</dbReference>
<evidence type="ECO:0000313" key="8">
    <source>
        <dbReference type="EMBL" id="MBC8198540.1"/>
    </source>
</evidence>
<comment type="function">
    <text evidence="6">A probable RNA chaperone. Forms a complex with KhpA which binds to cellular RNA and controls its expression. Plays a role in peptidoglycan (PG) homeostasis and cell length regulation.</text>
</comment>
<feature type="domain" description="R3H" evidence="7">
    <location>
        <begin position="187"/>
        <end position="253"/>
    </location>
</feature>
<evidence type="ECO:0000256" key="6">
    <source>
        <dbReference type="HAMAP-Rule" id="MF_00867"/>
    </source>
</evidence>
<dbReference type="SMART" id="SM00393">
    <property type="entry name" value="R3H"/>
    <property type="match status" value="1"/>
</dbReference>
<dbReference type="Pfam" id="PF14804">
    <property type="entry name" value="Jag_N"/>
    <property type="match status" value="1"/>
</dbReference>
<keyword evidence="5 6" id="KW-0961">Cell wall biogenesis/degradation</keyword>
<dbReference type="Gene3D" id="3.30.300.20">
    <property type="match status" value="1"/>
</dbReference>
<dbReference type="HAMAP" id="MF_00867">
    <property type="entry name" value="KhpB"/>
    <property type="match status" value="1"/>
</dbReference>
<dbReference type="InterPro" id="IPR001374">
    <property type="entry name" value="R3H_dom"/>
</dbReference>
<evidence type="ECO:0000256" key="3">
    <source>
        <dbReference type="ARBA" id="ARBA00022960"/>
    </source>
</evidence>
<dbReference type="InterPro" id="IPR032782">
    <property type="entry name" value="KhpB_N"/>
</dbReference>
<dbReference type="CDD" id="cd02414">
    <property type="entry name" value="KH-II_Jag"/>
    <property type="match status" value="1"/>
</dbReference>
<evidence type="ECO:0000256" key="4">
    <source>
        <dbReference type="ARBA" id="ARBA00023186"/>
    </source>
</evidence>
<comment type="domain">
    <text evidence="6">Has an N-terminal Jag-N domain and 2 RNA-binding domains (KH and R3H).</text>
</comment>
<gene>
    <name evidence="6" type="primary">khpB</name>
    <name evidence="6" type="synonym">eloR</name>
    <name evidence="8" type="ORF">H8E80_00630</name>
</gene>
<evidence type="ECO:0000313" key="9">
    <source>
        <dbReference type="Proteomes" id="UP000603545"/>
    </source>
</evidence>
<evidence type="ECO:0000256" key="2">
    <source>
        <dbReference type="ARBA" id="ARBA00022884"/>
    </source>
</evidence>
<dbReference type="Gene3D" id="3.30.1370.50">
    <property type="entry name" value="R3H-like domain"/>
    <property type="match status" value="1"/>
</dbReference>
<reference evidence="8 9" key="1">
    <citation type="submission" date="2020-08" db="EMBL/GenBank/DDBJ databases">
        <title>Bridging the membrane lipid divide: bacteria of the FCB group superphylum have the potential to synthesize archaeal ether lipids.</title>
        <authorList>
            <person name="Villanueva L."/>
            <person name="Von Meijenfeldt F.A.B."/>
            <person name="Westbye A.B."/>
            <person name="Yadav S."/>
            <person name="Hopmans E.C."/>
            <person name="Dutilh B.E."/>
            <person name="Sinninghe Damste J.S."/>
        </authorList>
    </citation>
    <scope>NUCLEOTIDE SEQUENCE [LARGE SCALE GENOMIC DNA]</scope>
    <source>
        <strain evidence="8">NIOZ-UU82</strain>
    </source>
</reference>
<dbReference type="InterPro" id="IPR039247">
    <property type="entry name" value="KhpB"/>
</dbReference>
<comment type="similarity">
    <text evidence="6">Belongs to the KhpB RNA-binding protein family.</text>
</comment>
<dbReference type="PANTHER" id="PTHR35800">
    <property type="entry name" value="PROTEIN JAG"/>
    <property type="match status" value="1"/>
</dbReference>
<dbReference type="EMBL" id="JACNLL010000009">
    <property type="protein sequence ID" value="MBC8198540.1"/>
    <property type="molecule type" value="Genomic_DNA"/>
</dbReference>
<dbReference type="PROSITE" id="PS51061">
    <property type="entry name" value="R3H"/>
    <property type="match status" value="1"/>
</dbReference>
<keyword evidence="2 6" id="KW-0694">RNA-binding</keyword>
<dbReference type="InterPro" id="IPR038247">
    <property type="entry name" value="Jag_N_dom_sf"/>
</dbReference>
<dbReference type="SUPFAM" id="SSF82708">
    <property type="entry name" value="R3H domain"/>
    <property type="match status" value="1"/>
</dbReference>
<organism evidence="8 9">
    <name type="scientific">Candidatus Desulfaltia bathyphila</name>
    <dbReference type="NCBI Taxonomy" id="2841697"/>
    <lineage>
        <taxon>Bacteria</taxon>
        <taxon>Pseudomonadati</taxon>
        <taxon>Thermodesulfobacteriota</taxon>
        <taxon>Desulfobacteria</taxon>
        <taxon>Desulfobacterales</taxon>
        <taxon>Desulfobacterales incertae sedis</taxon>
        <taxon>Candidatus Desulfaltia</taxon>
    </lineage>
</organism>
<dbReference type="Gene3D" id="3.30.30.80">
    <property type="entry name" value="probable RNA-binding protein from clostridium symbiosum atcc 14940"/>
    <property type="match status" value="1"/>
</dbReference>
<comment type="caution">
    <text evidence="8">The sequence shown here is derived from an EMBL/GenBank/DDBJ whole genome shotgun (WGS) entry which is preliminary data.</text>
</comment>
<evidence type="ECO:0000256" key="5">
    <source>
        <dbReference type="ARBA" id="ARBA00023316"/>
    </source>
</evidence>
<dbReference type="InterPro" id="IPR038008">
    <property type="entry name" value="Jag_KH"/>
</dbReference>
<dbReference type="InterPro" id="IPR015946">
    <property type="entry name" value="KH_dom-like_a/b"/>
</dbReference>
<dbReference type="CDD" id="cd02644">
    <property type="entry name" value="R3H_jag"/>
    <property type="match status" value="1"/>
</dbReference>
<keyword evidence="1 6" id="KW-0963">Cytoplasm</keyword>
<dbReference type="Pfam" id="PF01424">
    <property type="entry name" value="R3H"/>
    <property type="match status" value="1"/>
</dbReference>
<dbReference type="GO" id="GO:0071555">
    <property type="term" value="P:cell wall organization"/>
    <property type="evidence" value="ECO:0007669"/>
    <property type="project" value="UniProtKB-KW"/>
</dbReference>
<evidence type="ECO:0000259" key="7">
    <source>
        <dbReference type="PROSITE" id="PS51061"/>
    </source>
</evidence>
<dbReference type="SMART" id="SM01245">
    <property type="entry name" value="Jag_N"/>
    <property type="match status" value="1"/>
</dbReference>
<accession>A0A8J6TAU1</accession>
<dbReference type="InterPro" id="IPR034079">
    <property type="entry name" value="R3H_KhpB"/>
</dbReference>
<feature type="region of interest" description="Jag_N domain" evidence="6">
    <location>
        <begin position="6"/>
        <end position="56"/>
    </location>
</feature>
<dbReference type="InterPro" id="IPR036867">
    <property type="entry name" value="R3H_dom_sf"/>
</dbReference>
<dbReference type="GO" id="GO:0003723">
    <property type="term" value="F:RNA binding"/>
    <property type="evidence" value="ECO:0007669"/>
    <property type="project" value="UniProtKB-UniRule"/>
</dbReference>
<protein>
    <recommendedName>
        <fullName evidence="6">RNA-binding protein KhpB</fullName>
    </recommendedName>
    <alternativeName>
        <fullName evidence="6">RNA-binding protein EloR</fullName>
    </alternativeName>
</protein>
<dbReference type="AlphaFoldDB" id="A0A8J6TAU1"/>
<keyword evidence="4 6" id="KW-0143">Chaperone</keyword>
<proteinExistence type="inferred from homology"/>
<evidence type="ECO:0000256" key="1">
    <source>
        <dbReference type="ARBA" id="ARBA00022490"/>
    </source>
</evidence>
<dbReference type="GO" id="GO:0009252">
    <property type="term" value="P:peptidoglycan biosynthetic process"/>
    <property type="evidence" value="ECO:0007669"/>
    <property type="project" value="UniProtKB-UniRule"/>
</dbReference>
<dbReference type="GO" id="GO:0005737">
    <property type="term" value="C:cytoplasm"/>
    <property type="evidence" value="ECO:0007669"/>
    <property type="project" value="UniProtKB-SubCell"/>
</dbReference>
<sequence>MSPSLEFKGKDVEQAVKNACEALNIPKEKLKHDVISYGSTGIFGLVGAKKAKIRVNVPEPLREVKPETVGKKQPNNIGDGDKSLTELPVRTARALDDFKADTNLENPVDFGMGVLQRIIDCITTDATISIKQDEDRTLLRVEGGNPALLIGKHGQTLEAIQYLVEKIINKHGEQRIRIQIDVESYLENRQASLQKLVGRLAEKAKQTRKPVTIGQMNAYDRRIVHLALKDDSGVRTKSIGNGYIKKLMIFPRKNSIREKVSG</sequence>
<dbReference type="Proteomes" id="UP000603545">
    <property type="component" value="Unassembled WGS sequence"/>
</dbReference>
<comment type="subunit">
    <text evidence="6">Forms a complex with KhpA.</text>
</comment>
<name>A0A8J6TAU1_9BACT</name>
<dbReference type="PANTHER" id="PTHR35800:SF1">
    <property type="entry name" value="RNA-BINDING PROTEIN KHPB"/>
    <property type="match status" value="1"/>
</dbReference>
<dbReference type="Pfam" id="PF13083">
    <property type="entry name" value="KH_KhpA-B"/>
    <property type="match status" value="1"/>
</dbReference>
<comment type="subcellular location">
    <subcellularLocation>
        <location evidence="6">Cytoplasm</location>
    </subcellularLocation>
</comment>
<keyword evidence="3 6" id="KW-0133">Cell shape</keyword>
<dbReference type="NCBIfam" id="NF041568">
    <property type="entry name" value="Jag_EloR"/>
    <property type="match status" value="1"/>
</dbReference>